<gene>
    <name evidence="2" type="ORF">DFP72DRAFT_852502</name>
</gene>
<feature type="region of interest" description="Disordered" evidence="1">
    <location>
        <begin position="578"/>
        <end position="606"/>
    </location>
</feature>
<dbReference type="AlphaFoldDB" id="A0A8H6HMU7"/>
<name>A0A8H6HMU7_9AGAR</name>
<feature type="region of interest" description="Disordered" evidence="1">
    <location>
        <begin position="678"/>
        <end position="702"/>
    </location>
</feature>
<feature type="compositionally biased region" description="Pro residues" evidence="1">
    <location>
        <begin position="74"/>
        <end position="84"/>
    </location>
</feature>
<dbReference type="EMBL" id="JACGCI010000063">
    <property type="protein sequence ID" value="KAF6749351.1"/>
    <property type="molecule type" value="Genomic_DNA"/>
</dbReference>
<feature type="compositionally biased region" description="Basic residues" evidence="1">
    <location>
        <begin position="594"/>
        <end position="604"/>
    </location>
</feature>
<accession>A0A8H6HMU7</accession>
<sequence length="717" mass="80488">MAFHGYAPQDLVYASVRERAEAANIAGRLQYKAQYEAMVRMPIELAEQSIASALMGIDPRLSRFYMTIGRPEPGNRPGPGPNRPEPGTSRKYDPNANHKNRRKGKKTKKGKARWCFFARHPSLRPRRAEGRHSVPLPTGAEKGVRHRWRANVGGDYNKWIREWWVDEEWAMRGSGWTGGGRRVMHIANGEWDGRWNKSTGCDANISRWTRNGPGVVENMGGKGNRDSIEHGRHKGWDGMGITSPQGIYRQRSALYVAPFHGHVSSVTPRLLTPKNNPTLHRRLFLPPRLQHEPISSTYLLLYYAVKRRPRYTRCTHAPSEVHILYIPTSLLAPILYPTHEDRIGRANALAATPRFPELDTLRFSVPVINHPTLTRLSYHSGATGASHQPATTPRFPDFDISCLSIAGIELSGQPGPFSGSAGINYGNSASPQAIYLVRQAAAPHFPEFDALCLGVPGITHTTLTRLSYRAGAREEYPATSIGTRVVCGTLKYQIWHRSLPASSTLVIAVLQHPGPYSALAKARDTAARRKAPAAPVPSRCCHKGSYLVRQRYQRTVRAVDWRRVSQERNNAIIRGREGARRHPHKSWIHTSEKAKKHRNKRRAVGHATSLDPEFWEISRPLRVRRPDLGSYSSGQQAPTPSSCGEEPGQTHLITAVRYIDDVTMIYWREPNQNQCTRHEVSHSAKLRRHKVDPSSPESKKRPDSIAVLALTYTAKLV</sequence>
<evidence type="ECO:0000313" key="2">
    <source>
        <dbReference type="EMBL" id="KAF6749351.1"/>
    </source>
</evidence>
<keyword evidence="3" id="KW-1185">Reference proteome</keyword>
<evidence type="ECO:0000313" key="3">
    <source>
        <dbReference type="Proteomes" id="UP000521943"/>
    </source>
</evidence>
<feature type="region of interest" description="Disordered" evidence="1">
    <location>
        <begin position="67"/>
        <end position="111"/>
    </location>
</feature>
<organism evidence="2 3">
    <name type="scientific">Ephemerocybe angulata</name>
    <dbReference type="NCBI Taxonomy" id="980116"/>
    <lineage>
        <taxon>Eukaryota</taxon>
        <taxon>Fungi</taxon>
        <taxon>Dikarya</taxon>
        <taxon>Basidiomycota</taxon>
        <taxon>Agaricomycotina</taxon>
        <taxon>Agaricomycetes</taxon>
        <taxon>Agaricomycetidae</taxon>
        <taxon>Agaricales</taxon>
        <taxon>Agaricineae</taxon>
        <taxon>Psathyrellaceae</taxon>
        <taxon>Ephemerocybe</taxon>
    </lineage>
</organism>
<reference evidence="2 3" key="1">
    <citation type="submission" date="2020-07" db="EMBL/GenBank/DDBJ databases">
        <title>Comparative genomics of pyrophilous fungi reveals a link between fire events and developmental genes.</title>
        <authorList>
            <consortium name="DOE Joint Genome Institute"/>
            <person name="Steindorff A.S."/>
            <person name="Carver A."/>
            <person name="Calhoun S."/>
            <person name="Stillman K."/>
            <person name="Liu H."/>
            <person name="Lipzen A."/>
            <person name="Pangilinan J."/>
            <person name="Labutti K."/>
            <person name="Bruns T.D."/>
            <person name="Grigoriev I.V."/>
        </authorList>
    </citation>
    <scope>NUCLEOTIDE SEQUENCE [LARGE SCALE GENOMIC DNA]</scope>
    <source>
        <strain evidence="2 3">CBS 144469</strain>
    </source>
</reference>
<feature type="compositionally biased region" description="Polar residues" evidence="1">
    <location>
        <begin position="630"/>
        <end position="642"/>
    </location>
</feature>
<dbReference type="Proteomes" id="UP000521943">
    <property type="component" value="Unassembled WGS sequence"/>
</dbReference>
<comment type="caution">
    <text evidence="2">The sequence shown here is derived from an EMBL/GenBank/DDBJ whole genome shotgun (WGS) entry which is preliminary data.</text>
</comment>
<feature type="region of interest" description="Disordered" evidence="1">
    <location>
        <begin position="626"/>
        <end position="649"/>
    </location>
</feature>
<evidence type="ECO:0000256" key="1">
    <source>
        <dbReference type="SAM" id="MobiDB-lite"/>
    </source>
</evidence>
<feature type="compositionally biased region" description="Basic residues" evidence="1">
    <location>
        <begin position="98"/>
        <end position="111"/>
    </location>
</feature>
<protein>
    <submittedName>
        <fullName evidence="2">Uncharacterized protein</fullName>
    </submittedName>
</protein>
<proteinExistence type="predicted"/>